<comment type="catalytic activity">
    <reaction evidence="1">
        <text>GTP = 3',5'-cyclic GMP + diphosphate</text>
        <dbReference type="Rhea" id="RHEA:13665"/>
        <dbReference type="ChEBI" id="CHEBI:33019"/>
        <dbReference type="ChEBI" id="CHEBI:37565"/>
        <dbReference type="ChEBI" id="CHEBI:57746"/>
        <dbReference type="EC" id="4.6.1.2"/>
    </reaction>
</comment>
<comment type="similarity">
    <text evidence="13">Belongs to the adenylyl cyclase class-4/guanylyl cyclase family.</text>
</comment>
<dbReference type="Proteomes" id="UP000095284">
    <property type="component" value="Unplaced"/>
</dbReference>
<dbReference type="FunFam" id="3.30.70.1230:FF:000007">
    <property type="entry name" value="Guanylate cyclase soluble subunit alpha-3"/>
    <property type="match status" value="1"/>
</dbReference>
<evidence type="ECO:0000256" key="9">
    <source>
        <dbReference type="ARBA" id="ARBA00023054"/>
    </source>
</evidence>
<organism evidence="16 17">
    <name type="scientific">Bursaphelenchus xylophilus</name>
    <name type="common">Pinewood nematode worm</name>
    <name type="synonym">Aphelenchoides xylophilus</name>
    <dbReference type="NCBI Taxonomy" id="6326"/>
    <lineage>
        <taxon>Eukaryota</taxon>
        <taxon>Metazoa</taxon>
        <taxon>Ecdysozoa</taxon>
        <taxon>Nematoda</taxon>
        <taxon>Chromadorea</taxon>
        <taxon>Rhabditida</taxon>
        <taxon>Tylenchina</taxon>
        <taxon>Tylenchomorpha</taxon>
        <taxon>Aphelenchoidea</taxon>
        <taxon>Aphelenchoididae</taxon>
        <taxon>Bursaphelenchus</taxon>
    </lineage>
</organism>
<evidence type="ECO:0000256" key="13">
    <source>
        <dbReference type="RuleBase" id="RU000405"/>
    </source>
</evidence>
<dbReference type="PROSITE" id="PS50125">
    <property type="entry name" value="GUANYLATE_CYCLASE_2"/>
    <property type="match status" value="1"/>
</dbReference>
<dbReference type="InterPro" id="IPR018297">
    <property type="entry name" value="A/G_cyclase_CS"/>
</dbReference>
<dbReference type="InterPro" id="IPR029787">
    <property type="entry name" value="Nucleotide_cyclase"/>
</dbReference>
<keyword evidence="5" id="KW-0963">Cytoplasm</keyword>
<evidence type="ECO:0000256" key="2">
    <source>
        <dbReference type="ARBA" id="ARBA00001971"/>
    </source>
</evidence>
<evidence type="ECO:0000256" key="4">
    <source>
        <dbReference type="ARBA" id="ARBA00012202"/>
    </source>
</evidence>
<keyword evidence="12" id="KW-0141">cGMP biosynthesis</keyword>
<dbReference type="SUPFAM" id="SSF111126">
    <property type="entry name" value="Ligand-binding domain in the NO signalling and Golgi transport"/>
    <property type="match status" value="1"/>
</dbReference>
<dbReference type="InterPro" id="IPR024096">
    <property type="entry name" value="NO_sig/Golgi_transp_ligand-bd"/>
</dbReference>
<feature type="coiled-coil region" evidence="14">
    <location>
        <begin position="362"/>
        <end position="392"/>
    </location>
</feature>
<dbReference type="CDD" id="cd07302">
    <property type="entry name" value="CHD"/>
    <property type="match status" value="1"/>
</dbReference>
<dbReference type="WBParaSite" id="BXY_1727400.1">
    <property type="protein sequence ID" value="BXY_1727400.1"/>
    <property type="gene ID" value="BXY_1727400"/>
</dbReference>
<keyword evidence="8" id="KW-0408">Iron</keyword>
<dbReference type="SUPFAM" id="SSF55073">
    <property type="entry name" value="Nucleotide cyclase"/>
    <property type="match status" value="1"/>
</dbReference>
<keyword evidence="10" id="KW-0342">GTP-binding</keyword>
<dbReference type="SMART" id="SM00044">
    <property type="entry name" value="CYCc"/>
    <property type="match status" value="1"/>
</dbReference>
<keyword evidence="9 14" id="KW-0175">Coiled coil</keyword>
<dbReference type="GO" id="GO:0004383">
    <property type="term" value="F:guanylate cyclase activity"/>
    <property type="evidence" value="ECO:0007669"/>
    <property type="project" value="UniProtKB-EC"/>
</dbReference>
<keyword evidence="6" id="KW-0349">Heme</keyword>
<dbReference type="InterPro" id="IPR038158">
    <property type="entry name" value="H-NOX_domain_sf"/>
</dbReference>
<feature type="domain" description="Guanylate cyclase" evidence="15">
    <location>
        <begin position="417"/>
        <end position="545"/>
    </location>
</feature>
<evidence type="ECO:0000256" key="11">
    <source>
        <dbReference type="ARBA" id="ARBA00023239"/>
    </source>
</evidence>
<evidence type="ECO:0000313" key="16">
    <source>
        <dbReference type="Proteomes" id="UP000095284"/>
    </source>
</evidence>
<dbReference type="Gene3D" id="3.90.1520.10">
    <property type="entry name" value="H-NOX domain"/>
    <property type="match status" value="1"/>
</dbReference>
<dbReference type="Pfam" id="PF00211">
    <property type="entry name" value="Guanylate_cyc"/>
    <property type="match status" value="1"/>
</dbReference>
<dbReference type="Gene3D" id="6.10.250.780">
    <property type="match status" value="1"/>
</dbReference>
<dbReference type="Gene3D" id="3.30.70.1230">
    <property type="entry name" value="Nucleotide cyclase"/>
    <property type="match status" value="1"/>
</dbReference>
<dbReference type="PANTHER" id="PTHR45655">
    <property type="entry name" value="GUANYLATE CYCLASE SOLUBLE SUBUNIT BETA-2"/>
    <property type="match status" value="1"/>
</dbReference>
<dbReference type="AlphaFoldDB" id="A0A1I7SW44"/>
<dbReference type="InterPro" id="IPR042463">
    <property type="entry name" value="HNOB_dom_associated_sf"/>
</dbReference>
<keyword evidence="7" id="KW-0547">Nucleotide-binding</keyword>
<dbReference type="GO" id="GO:0070482">
    <property type="term" value="P:response to oxygen levels"/>
    <property type="evidence" value="ECO:0007669"/>
    <property type="project" value="TreeGrafter"/>
</dbReference>
<dbReference type="GO" id="GO:0020037">
    <property type="term" value="F:heme binding"/>
    <property type="evidence" value="ECO:0007669"/>
    <property type="project" value="InterPro"/>
</dbReference>
<dbReference type="GO" id="GO:0008074">
    <property type="term" value="C:guanylate cyclase complex, soluble"/>
    <property type="evidence" value="ECO:0007669"/>
    <property type="project" value="TreeGrafter"/>
</dbReference>
<dbReference type="eggNOG" id="KOG4171">
    <property type="taxonomic scope" value="Eukaryota"/>
</dbReference>
<evidence type="ECO:0000313" key="17">
    <source>
        <dbReference type="WBParaSite" id="BXY_1727400.1"/>
    </source>
</evidence>
<dbReference type="EC" id="4.6.1.2" evidence="4"/>
<reference evidence="17" key="1">
    <citation type="submission" date="2016-11" db="UniProtKB">
        <authorList>
            <consortium name="WormBaseParasite"/>
        </authorList>
    </citation>
    <scope>IDENTIFICATION</scope>
</reference>
<dbReference type="InterPro" id="IPR011644">
    <property type="entry name" value="Heme_NO-bd"/>
</dbReference>
<keyword evidence="11 13" id="KW-0456">Lyase</keyword>
<accession>A0A1I7SW44</accession>
<evidence type="ECO:0000256" key="12">
    <source>
        <dbReference type="ARBA" id="ARBA00023293"/>
    </source>
</evidence>
<dbReference type="GO" id="GO:0019934">
    <property type="term" value="P:cGMP-mediated signaling"/>
    <property type="evidence" value="ECO:0007669"/>
    <property type="project" value="TreeGrafter"/>
</dbReference>
<evidence type="ECO:0000256" key="5">
    <source>
        <dbReference type="ARBA" id="ARBA00022490"/>
    </source>
</evidence>
<evidence type="ECO:0000256" key="6">
    <source>
        <dbReference type="ARBA" id="ARBA00022617"/>
    </source>
</evidence>
<comment type="cofactor">
    <cofactor evidence="2">
        <name>heme</name>
        <dbReference type="ChEBI" id="CHEBI:30413"/>
    </cofactor>
</comment>
<dbReference type="GO" id="GO:0005525">
    <property type="term" value="F:GTP binding"/>
    <property type="evidence" value="ECO:0007669"/>
    <property type="project" value="UniProtKB-KW"/>
</dbReference>
<dbReference type="Pfam" id="PF07701">
    <property type="entry name" value="HNOBA"/>
    <property type="match status" value="1"/>
</dbReference>
<protein>
    <recommendedName>
        <fullName evidence="4">guanylate cyclase</fullName>
        <ecNumber evidence="4">4.6.1.2</ecNumber>
    </recommendedName>
</protein>
<name>A0A1I7SW44_BURXY</name>
<evidence type="ECO:0000256" key="14">
    <source>
        <dbReference type="SAM" id="Coils"/>
    </source>
</evidence>
<evidence type="ECO:0000256" key="10">
    <source>
        <dbReference type="ARBA" id="ARBA00023134"/>
    </source>
</evidence>
<evidence type="ECO:0000256" key="1">
    <source>
        <dbReference type="ARBA" id="ARBA00001436"/>
    </source>
</evidence>
<proteinExistence type="inferred from homology"/>
<evidence type="ECO:0000259" key="15">
    <source>
        <dbReference type="PROSITE" id="PS50125"/>
    </source>
</evidence>
<evidence type="ECO:0000256" key="3">
    <source>
        <dbReference type="ARBA" id="ARBA00004496"/>
    </source>
</evidence>
<dbReference type="Pfam" id="PF07700">
    <property type="entry name" value="HNOB"/>
    <property type="match status" value="1"/>
</dbReference>
<keyword evidence="6" id="KW-0479">Metal-binding</keyword>
<dbReference type="PANTHER" id="PTHR45655:SF16">
    <property type="entry name" value="SOLUBLE GUANYLATE CYCLASE GCY-36"/>
    <property type="match status" value="1"/>
</dbReference>
<evidence type="ECO:0000256" key="7">
    <source>
        <dbReference type="ARBA" id="ARBA00022741"/>
    </source>
</evidence>
<dbReference type="InterPro" id="IPR001054">
    <property type="entry name" value="A/G_cyclase"/>
</dbReference>
<dbReference type="Gene3D" id="3.30.450.260">
    <property type="entry name" value="Haem NO binding associated domain"/>
    <property type="match status" value="1"/>
</dbReference>
<dbReference type="InterPro" id="IPR011645">
    <property type="entry name" value="HNOB_dom_associated"/>
</dbReference>
<dbReference type="PROSITE" id="PS00452">
    <property type="entry name" value="GUANYLATE_CYCLASE_1"/>
    <property type="match status" value="1"/>
</dbReference>
<sequence length="643" mass="73145">MGKENMFFHYYEDSDSMAIVDNICLYTKLTREEVWESFGVFFVGWIMDQGWDGLLRTLSPDLKGFVNNLDSLHYFIDHVVYKASLKGPSFRCEVNKDDSITLHYFSERSGLYPIVKGIIKEIGKKLYKLDVSITVLGRTQRSVQVGQKERLEEHVIFLIRSNSVASLDSRASSALSNHGLIDVEEIMNLWTMRISQKDFCALQPYHFVMDRDCRLVQIGNELLRFYPPETIQLGMPILKLVEIQRPQIPLDYDNILNFINAVFVLQIRPQRGNESDISHSRSQTDSRSADYDYFRYGTVIKLKGQMMLLSNGEHMIYLGSPYVTTIPELLTNSLRLSSFPLHDATRDLILLNQQRLNDVDDNIQLEANNERLEDMAAEIELEKKRNETLLKEVLPVSVADQLLQGASVDAREYPLATVMFVDCPRFQSIVPLCQPRQLVSLLNDLFTKFDRLVSMHGVYKVETVGDSYMTCGGLPDENRIHCEQVCHLALGMLWEARQTQDPVEKKSLSVRCGVHSGAVVAGVIGVKMPRYCLFGDTVNTAARMESHSLVGRVHCSSAAKKCAEDSGRFEFFFRGSIPIKGKGRMETYFLAKSLKKSVWELIGRARDPNVQSIDGYDELMEGIDDDLQVVLDDTKTSRSCTLL</sequence>
<evidence type="ECO:0000256" key="8">
    <source>
        <dbReference type="ARBA" id="ARBA00023004"/>
    </source>
</evidence>
<comment type="subcellular location">
    <subcellularLocation>
        <location evidence="3">Cytoplasm</location>
    </subcellularLocation>
</comment>